<evidence type="ECO:0000259" key="3">
    <source>
        <dbReference type="Pfam" id="PF01494"/>
    </source>
</evidence>
<dbReference type="EMBL" id="WRPM01000057">
    <property type="protein sequence ID" value="MVT26293.1"/>
    <property type="molecule type" value="Genomic_DNA"/>
</dbReference>
<dbReference type="Proteomes" id="UP000460157">
    <property type="component" value="Unassembled WGS sequence"/>
</dbReference>
<dbReference type="AlphaFoldDB" id="A0A7K1UII7"/>
<evidence type="ECO:0000256" key="1">
    <source>
        <dbReference type="ARBA" id="ARBA00023002"/>
    </source>
</evidence>
<protein>
    <submittedName>
        <fullName evidence="4">FAD-binding monooxygenase</fullName>
    </submittedName>
</protein>
<dbReference type="PRINTS" id="PR00420">
    <property type="entry name" value="RNGMNOXGNASE"/>
</dbReference>
<dbReference type="GO" id="GO:0071949">
    <property type="term" value="F:FAD binding"/>
    <property type="evidence" value="ECO:0007669"/>
    <property type="project" value="InterPro"/>
</dbReference>
<dbReference type="GO" id="GO:0004497">
    <property type="term" value="F:monooxygenase activity"/>
    <property type="evidence" value="ECO:0007669"/>
    <property type="project" value="UniProtKB-KW"/>
</dbReference>
<reference evidence="4 5" key="1">
    <citation type="submission" date="2019-12" db="EMBL/GenBank/DDBJ databases">
        <title>Nesterenkonia muleiensis sp. nov., a novel actinobacterium isolated from sap of Populus euphratica.</title>
        <authorList>
            <person name="Wang R."/>
        </authorList>
    </citation>
    <scope>NUCLEOTIDE SEQUENCE [LARGE SCALE GENOMIC DNA]</scope>
    <source>
        <strain evidence="4 5">F10</strain>
    </source>
</reference>
<keyword evidence="2 4" id="KW-0503">Monooxygenase</keyword>
<dbReference type="OrthoDB" id="9782160at2"/>
<comment type="caution">
    <text evidence="4">The sequence shown here is derived from an EMBL/GenBank/DDBJ whole genome shotgun (WGS) entry which is preliminary data.</text>
</comment>
<dbReference type="SUPFAM" id="SSF51905">
    <property type="entry name" value="FAD/NAD(P)-binding domain"/>
    <property type="match status" value="1"/>
</dbReference>
<name>A0A7K1UII7_9MICC</name>
<keyword evidence="1" id="KW-0560">Oxidoreductase</keyword>
<dbReference type="PANTHER" id="PTHR13789">
    <property type="entry name" value="MONOOXYGENASE"/>
    <property type="match status" value="1"/>
</dbReference>
<evidence type="ECO:0000313" key="5">
    <source>
        <dbReference type="Proteomes" id="UP000460157"/>
    </source>
</evidence>
<dbReference type="InterPro" id="IPR050493">
    <property type="entry name" value="FAD-dep_Monooxygenase_BioMet"/>
</dbReference>
<evidence type="ECO:0000256" key="2">
    <source>
        <dbReference type="ARBA" id="ARBA00023033"/>
    </source>
</evidence>
<dbReference type="PANTHER" id="PTHR13789:SF309">
    <property type="entry name" value="PUTATIVE (AFU_ORTHOLOGUE AFUA_6G14510)-RELATED"/>
    <property type="match status" value="1"/>
</dbReference>
<evidence type="ECO:0000313" key="4">
    <source>
        <dbReference type="EMBL" id="MVT26293.1"/>
    </source>
</evidence>
<dbReference type="InterPro" id="IPR002938">
    <property type="entry name" value="FAD-bd"/>
</dbReference>
<keyword evidence="5" id="KW-1185">Reference proteome</keyword>
<sequence length="310" mass="33725">MDGSWLMKLPGDDTGSTRMYGMHRRRLHAALLDAAGDAEVSTGMRVVHIDPGNAERQATIVVNTQGGEQRTTADLVIGADGVHSRLRSVLLPERKVVSSGYTSWRAIIPAVELITDKFAMSWGPHAEFGALPVGHGEVYWYGYAKCPPGTNFPDESVAVRERFADWHDAAQFLIAGTAPGCLMRHDVWVLDKALKSYARGRTVLIGDAAHPMLPTLGQGANSALEDGVTIGRLVPPRTRDIPAALRRVDQQRRPRTQGLVRQSAAMARIDAHLGPGWRQQVGNAMFRSMPAGLAQRSGGSFLNWQVPGRP</sequence>
<dbReference type="Pfam" id="PF01494">
    <property type="entry name" value="FAD_binding_3"/>
    <property type="match status" value="1"/>
</dbReference>
<feature type="domain" description="FAD-binding" evidence="3">
    <location>
        <begin position="15"/>
        <end position="262"/>
    </location>
</feature>
<gene>
    <name evidence="4" type="ORF">GNZ21_07975</name>
</gene>
<accession>A0A7K1UII7</accession>
<dbReference type="Gene3D" id="3.50.50.60">
    <property type="entry name" value="FAD/NAD(P)-binding domain"/>
    <property type="match status" value="1"/>
</dbReference>
<organism evidence="4 5">
    <name type="scientific">Nesterenkonia alkaliphila</name>
    <dbReference type="NCBI Taxonomy" id="1463631"/>
    <lineage>
        <taxon>Bacteria</taxon>
        <taxon>Bacillati</taxon>
        <taxon>Actinomycetota</taxon>
        <taxon>Actinomycetes</taxon>
        <taxon>Micrococcales</taxon>
        <taxon>Micrococcaceae</taxon>
        <taxon>Nesterenkonia</taxon>
    </lineage>
</organism>
<proteinExistence type="predicted"/>
<dbReference type="InterPro" id="IPR036188">
    <property type="entry name" value="FAD/NAD-bd_sf"/>
</dbReference>